<dbReference type="EMBL" id="JAPZVQ010000001">
    <property type="protein sequence ID" value="MDA1383422.1"/>
    <property type="molecule type" value="Genomic_DNA"/>
</dbReference>
<dbReference type="RefSeq" id="WP_270119398.1">
    <property type="nucleotide sequence ID" value="NZ_BAAAOM010000002.1"/>
</dbReference>
<dbReference type="EMBL" id="JAVDYD010000001">
    <property type="protein sequence ID" value="MDR7336428.1"/>
    <property type="molecule type" value="Genomic_DNA"/>
</dbReference>
<evidence type="ECO:0000256" key="5">
    <source>
        <dbReference type="ARBA" id="ARBA00022898"/>
    </source>
</evidence>
<keyword evidence="5" id="KW-0663">Pyridoxal phosphate</keyword>
<dbReference type="AlphaFoldDB" id="A0A9X3PIE2"/>
<dbReference type="InterPro" id="IPR015421">
    <property type="entry name" value="PyrdxlP-dep_Trfase_major"/>
</dbReference>
<gene>
    <name evidence="8" type="ORF">J2S69_000147</name>
    <name evidence="7" type="ORF">O2L01_00400</name>
</gene>
<evidence type="ECO:0000313" key="9">
    <source>
        <dbReference type="Proteomes" id="UP001145799"/>
    </source>
</evidence>
<dbReference type="GO" id="GO:0006520">
    <property type="term" value="P:amino acid metabolic process"/>
    <property type="evidence" value="ECO:0007669"/>
    <property type="project" value="InterPro"/>
</dbReference>
<keyword evidence="3 7" id="KW-0032">Aminotransferase</keyword>
<name>A0A9X3PIE2_9ACTN</name>
<protein>
    <submittedName>
        <fullName evidence="7 8">Aspartate 4-decarboxylase</fullName>
        <ecNumber evidence="7">2.6.1.1</ecNumber>
        <ecNumber evidence="7 8">4.1.1.12</ecNumber>
    </submittedName>
</protein>
<dbReference type="EC" id="4.1.1.12" evidence="7 8"/>
<keyword evidence="4 7" id="KW-0808">Transferase</keyword>
<comment type="similarity">
    <text evidence="2">Belongs to the class-I pyridoxal-phosphate-dependent aminotransferase family.</text>
</comment>
<dbReference type="NCBIfam" id="NF006755">
    <property type="entry name" value="PRK09275.1"/>
    <property type="match status" value="1"/>
</dbReference>
<dbReference type="InterPro" id="IPR022518">
    <property type="entry name" value="Aspartate_4-decarboxylase"/>
</dbReference>
<dbReference type="Proteomes" id="UP001145799">
    <property type="component" value="Unassembled WGS sequence"/>
</dbReference>
<feature type="domain" description="Aminotransferase class I/classII large" evidence="6">
    <location>
        <begin position="196"/>
        <end position="517"/>
    </location>
</feature>
<evidence type="ECO:0000313" key="7">
    <source>
        <dbReference type="EMBL" id="MDA1383422.1"/>
    </source>
</evidence>
<dbReference type="GO" id="GO:0030170">
    <property type="term" value="F:pyridoxal phosphate binding"/>
    <property type="evidence" value="ECO:0007669"/>
    <property type="project" value="InterPro"/>
</dbReference>
<dbReference type="Gene3D" id="1.10.20.110">
    <property type="match status" value="1"/>
</dbReference>
<dbReference type="NCBIfam" id="TIGR03801">
    <property type="entry name" value="asp_4_decarbox"/>
    <property type="match status" value="1"/>
</dbReference>
<keyword evidence="7" id="KW-0456">Lyase</keyword>
<dbReference type="Proteomes" id="UP001183604">
    <property type="component" value="Unassembled WGS sequence"/>
</dbReference>
<dbReference type="Gene3D" id="3.90.1150.10">
    <property type="entry name" value="Aspartate Aminotransferase, domain 1"/>
    <property type="match status" value="1"/>
</dbReference>
<evidence type="ECO:0000256" key="2">
    <source>
        <dbReference type="ARBA" id="ARBA00007441"/>
    </source>
</evidence>
<evidence type="ECO:0000256" key="3">
    <source>
        <dbReference type="ARBA" id="ARBA00022576"/>
    </source>
</evidence>
<dbReference type="GO" id="GO:0047688">
    <property type="term" value="F:aspartate 4-decarboxylase activity"/>
    <property type="evidence" value="ECO:0007669"/>
    <property type="project" value="UniProtKB-EC"/>
</dbReference>
<dbReference type="CDD" id="cd00609">
    <property type="entry name" value="AAT_like"/>
    <property type="match status" value="1"/>
</dbReference>
<evidence type="ECO:0000256" key="4">
    <source>
        <dbReference type="ARBA" id="ARBA00022679"/>
    </source>
</evidence>
<keyword evidence="10" id="KW-1185">Reference proteome</keyword>
<dbReference type="SUPFAM" id="SSF53383">
    <property type="entry name" value="PLP-dependent transferases"/>
    <property type="match status" value="1"/>
</dbReference>
<dbReference type="InterPro" id="IPR015422">
    <property type="entry name" value="PyrdxlP-dep_Trfase_small"/>
</dbReference>
<proteinExistence type="inferred from homology"/>
<comment type="cofactor">
    <cofactor evidence="1">
        <name>pyridoxal 5'-phosphate</name>
        <dbReference type="ChEBI" id="CHEBI:597326"/>
    </cofactor>
</comment>
<reference evidence="8 10" key="2">
    <citation type="submission" date="2023-07" db="EMBL/GenBank/DDBJ databases">
        <title>Sequencing the genomes of 1000 actinobacteria strains.</title>
        <authorList>
            <person name="Klenk H.-P."/>
        </authorList>
    </citation>
    <scope>NUCLEOTIDE SEQUENCE [LARGE SCALE GENOMIC DNA]</scope>
    <source>
        <strain evidence="8 10">DSM 44724</strain>
    </source>
</reference>
<dbReference type="Gene3D" id="3.40.640.10">
    <property type="entry name" value="Type I PLP-dependent aspartate aminotransferase-like (Major domain)"/>
    <property type="match status" value="1"/>
</dbReference>
<dbReference type="InterPro" id="IPR015424">
    <property type="entry name" value="PyrdxlP-dep_Trfase"/>
</dbReference>
<comment type="caution">
    <text evidence="7">The sequence shown here is derived from an EMBL/GenBank/DDBJ whole genome shotgun (WGS) entry which is preliminary data.</text>
</comment>
<dbReference type="InterPro" id="IPR050596">
    <property type="entry name" value="AspAT/PAT-like"/>
</dbReference>
<dbReference type="EC" id="2.6.1.1" evidence="7"/>
<accession>A0A9X3PIE2</accession>
<evidence type="ECO:0000313" key="10">
    <source>
        <dbReference type="Proteomes" id="UP001183604"/>
    </source>
</evidence>
<dbReference type="PANTHER" id="PTHR46383:SF1">
    <property type="entry name" value="ASPARTATE AMINOTRANSFERASE"/>
    <property type="match status" value="1"/>
</dbReference>
<dbReference type="InterPro" id="IPR004839">
    <property type="entry name" value="Aminotransferase_I/II_large"/>
</dbReference>
<dbReference type="GO" id="GO:0004069">
    <property type="term" value="F:L-aspartate:2-oxoglutarate aminotransferase activity"/>
    <property type="evidence" value="ECO:0007669"/>
    <property type="project" value="UniProtKB-EC"/>
</dbReference>
<evidence type="ECO:0000313" key="8">
    <source>
        <dbReference type="EMBL" id="MDR7336428.1"/>
    </source>
</evidence>
<evidence type="ECO:0000256" key="1">
    <source>
        <dbReference type="ARBA" id="ARBA00001933"/>
    </source>
</evidence>
<organism evidence="7 9">
    <name type="scientific">Glycomyces lechevalierae</name>
    <dbReference type="NCBI Taxonomy" id="256034"/>
    <lineage>
        <taxon>Bacteria</taxon>
        <taxon>Bacillati</taxon>
        <taxon>Actinomycetota</taxon>
        <taxon>Actinomycetes</taxon>
        <taxon>Glycomycetales</taxon>
        <taxon>Glycomycetaceae</taxon>
        <taxon>Glycomyces</taxon>
    </lineage>
</organism>
<dbReference type="PANTHER" id="PTHR46383">
    <property type="entry name" value="ASPARTATE AMINOTRANSFERASE"/>
    <property type="match status" value="1"/>
</dbReference>
<sequence length="541" mass="60328">MTEQHTRRDEQQRLEALSPFELKGELIALADENQKLEAITMINAGRGNPNWTATAPREAFAQLNLFAVEECRRDWDEFADLGGMPQKAGIAARLKDWLGKHSDAPGAAELGAAVDHGIDRLGFDPDAWVAELADAVIGDHYPEPDRALVHTEQVVHAYLAQEMGGAPDSGWDLFPTEGGTAAMCYLFDSSQVNGLLNRGDKIAIMTPIFTPYLEIPELERFSFEVVRLEADRFTENGFHSWQYSPDEIDKLKDPSIKALFCVNPTNPPSVKLDTAAVDQIAKIVEEDNPNLTIITDDVYGTFVDGFQSLMSVVPRNTIGVYSFSKYFGCTGWRLGVIAVGKDNVFDEQIAALPQAKKDALAKRYSAISLEPEKIRFIDRMVADSRDVALNHTAGLSTPQQVQMALFALHCLKDTGNQYKRDCQAIIARRMKALTEGLGVDLPQDPNAARYYVELDLLSWAEQHLGAEFAEWMRENYEPTDPIFRLAEQASVVLLNGGGFDGPEWSVRVSLANLPMDSYRKIGSWLRRIGDEYTTEYAQRDK</sequence>
<evidence type="ECO:0000259" key="6">
    <source>
        <dbReference type="Pfam" id="PF00155"/>
    </source>
</evidence>
<dbReference type="Pfam" id="PF00155">
    <property type="entry name" value="Aminotran_1_2"/>
    <property type="match status" value="1"/>
</dbReference>
<reference evidence="7" key="1">
    <citation type="submission" date="2022-12" db="EMBL/GenBank/DDBJ databases">
        <title>Gycomyces niveus sp.nov., a novel actinomycete isolated from soil in Shouguang.</title>
        <authorList>
            <person name="Yang X."/>
        </authorList>
    </citation>
    <scope>NUCLEOTIDE SEQUENCE</scope>
    <source>
        <strain evidence="7">DSM 44724</strain>
    </source>
</reference>